<reference evidence="3" key="1">
    <citation type="submission" date="2014-06" db="EMBL/GenBank/DDBJ databases">
        <authorList>
            <person name="Berkman P.J."/>
        </authorList>
    </citation>
    <scope>NUCLEOTIDE SEQUENCE [LARGE SCALE GENOMIC DNA]</scope>
</reference>
<evidence type="ECO:0000256" key="1">
    <source>
        <dbReference type="SAM" id="Phobius"/>
    </source>
</evidence>
<keyword evidence="1" id="KW-0812">Transmembrane</keyword>
<evidence type="ECO:0000313" key="2">
    <source>
        <dbReference type="EMBL" id="CDW95386.1"/>
    </source>
</evidence>
<keyword evidence="3" id="KW-1185">Reference proteome</keyword>
<keyword evidence="1" id="KW-0472">Membrane</keyword>
<feature type="transmembrane region" description="Helical" evidence="1">
    <location>
        <begin position="22"/>
        <end position="39"/>
    </location>
</feature>
<evidence type="ECO:0000313" key="3">
    <source>
        <dbReference type="Proteomes" id="UP000242770"/>
    </source>
</evidence>
<protein>
    <submittedName>
        <fullName evidence="2">Uncharacterized protein</fullName>
    </submittedName>
</protein>
<name>A0A0F7S1Z7_9BASI</name>
<keyword evidence="1" id="KW-1133">Transmembrane helix</keyword>
<dbReference type="Proteomes" id="UP000242770">
    <property type="component" value="Unassembled WGS sequence"/>
</dbReference>
<sequence length="40" mass="4408">MPANVIDVSPPLLRLVHKIQNASLHVPFVPAVFFLVLVIC</sequence>
<proteinExistence type="predicted"/>
<dbReference type="AlphaFoldDB" id="A0A0F7S1Z7"/>
<gene>
    <name evidence="2" type="primary">SSCI07260.1</name>
</gene>
<accession>A0A0F7S1Z7</accession>
<organism evidence="2 3">
    <name type="scientific">Sporisorium scitamineum</name>
    <dbReference type="NCBI Taxonomy" id="49012"/>
    <lineage>
        <taxon>Eukaryota</taxon>
        <taxon>Fungi</taxon>
        <taxon>Dikarya</taxon>
        <taxon>Basidiomycota</taxon>
        <taxon>Ustilaginomycotina</taxon>
        <taxon>Ustilaginomycetes</taxon>
        <taxon>Ustilaginales</taxon>
        <taxon>Ustilaginaceae</taxon>
        <taxon>Sporisorium</taxon>
    </lineage>
</organism>
<dbReference type="EMBL" id="CCFA01000372">
    <property type="protein sequence ID" value="CDW95386.1"/>
    <property type="molecule type" value="Genomic_DNA"/>
</dbReference>